<evidence type="ECO:0000313" key="3">
    <source>
        <dbReference type="EMBL" id="EPE29016.1"/>
    </source>
</evidence>
<evidence type="ECO:0000259" key="2">
    <source>
        <dbReference type="Pfam" id="PF20233"/>
    </source>
</evidence>
<feature type="compositionally biased region" description="Polar residues" evidence="1">
    <location>
        <begin position="1"/>
        <end position="21"/>
    </location>
</feature>
<dbReference type="OrthoDB" id="3438983at2759"/>
<dbReference type="InterPro" id="IPR046497">
    <property type="entry name" value="DUF6590"/>
</dbReference>
<feature type="compositionally biased region" description="Low complexity" evidence="1">
    <location>
        <begin position="326"/>
        <end position="348"/>
    </location>
</feature>
<sequence length="426" mass="46792">MASQRGTNALGSLVSGYSQTESKPKNDRPSTGSTLSYSSALAGNVGSKLKIHDTGSTQAGNSGVGSTSRSSVYNASTLRDPVATRQSTNYPPSGQPSSRGLNAHLPGHAATFCGARSAHSRAASSTYSTKPASTDNGKVLPSYVYTEGKVFSAVFHEQDFNQSGQIQNNFQTITPLGTIYSKLRKYVVVATFDDHCICVPIGTSDGKGLQNKTLKDQFISIREHAYKETAAPAETEFGVLWAEASQEMRNVGKWGRMTDQTHVNFTSPVTHFFNRRATICGSLRPESITRLRKLWLGAAAVLSDLDDDPETPKAENHNSKRARGDSPSAYSSRSSVYSTSSSTRPRVPSRLREDSTTSSRYEGSRYEGSRNEGSRYEGSRYDESRREGSRHEGSRYEGSRHEKSSEWDFQQKLERSVSFEDRTFFL</sequence>
<feature type="region of interest" description="Disordered" evidence="1">
    <location>
        <begin position="1"/>
        <end position="38"/>
    </location>
</feature>
<protein>
    <recommendedName>
        <fullName evidence="2">DUF6590 domain-containing protein</fullName>
    </recommendedName>
</protein>
<dbReference type="KEGG" id="glz:GLAREA_00174"/>
<feature type="domain" description="DUF6590" evidence="2">
    <location>
        <begin position="144"/>
        <end position="292"/>
    </location>
</feature>
<dbReference type="Proteomes" id="UP000016922">
    <property type="component" value="Unassembled WGS sequence"/>
</dbReference>
<feature type="region of interest" description="Disordered" evidence="1">
    <location>
        <begin position="305"/>
        <end position="408"/>
    </location>
</feature>
<keyword evidence="4" id="KW-1185">Reference proteome</keyword>
<feature type="compositionally biased region" description="Basic and acidic residues" evidence="1">
    <location>
        <begin position="362"/>
        <end position="408"/>
    </location>
</feature>
<gene>
    <name evidence="3" type="ORF">GLAREA_00174</name>
</gene>
<evidence type="ECO:0000313" key="4">
    <source>
        <dbReference type="Proteomes" id="UP000016922"/>
    </source>
</evidence>
<name>S3DAL1_GLAL2</name>
<dbReference type="AlphaFoldDB" id="S3DAL1"/>
<dbReference type="EMBL" id="KE145367">
    <property type="protein sequence ID" value="EPE29016.1"/>
    <property type="molecule type" value="Genomic_DNA"/>
</dbReference>
<dbReference type="GeneID" id="19459234"/>
<dbReference type="Pfam" id="PF20233">
    <property type="entry name" value="DUF6590"/>
    <property type="match status" value="1"/>
</dbReference>
<feature type="region of interest" description="Disordered" evidence="1">
    <location>
        <begin position="51"/>
        <end position="105"/>
    </location>
</feature>
<feature type="compositionally biased region" description="Polar residues" evidence="1">
    <location>
        <begin position="29"/>
        <end position="38"/>
    </location>
</feature>
<evidence type="ECO:0000256" key="1">
    <source>
        <dbReference type="SAM" id="MobiDB-lite"/>
    </source>
</evidence>
<proteinExistence type="predicted"/>
<feature type="compositionally biased region" description="Basic and acidic residues" evidence="1">
    <location>
        <begin position="310"/>
        <end position="324"/>
    </location>
</feature>
<dbReference type="HOGENOM" id="CLU_644130_0_0_1"/>
<dbReference type="RefSeq" id="XP_008083125.1">
    <property type="nucleotide sequence ID" value="XM_008084934.1"/>
</dbReference>
<feature type="compositionally biased region" description="Polar residues" evidence="1">
    <location>
        <begin position="54"/>
        <end position="77"/>
    </location>
</feature>
<dbReference type="eggNOG" id="ENOG502T1JE">
    <property type="taxonomic scope" value="Eukaryota"/>
</dbReference>
<organism evidence="3 4">
    <name type="scientific">Glarea lozoyensis (strain ATCC 20868 / MF5171)</name>
    <dbReference type="NCBI Taxonomy" id="1116229"/>
    <lineage>
        <taxon>Eukaryota</taxon>
        <taxon>Fungi</taxon>
        <taxon>Dikarya</taxon>
        <taxon>Ascomycota</taxon>
        <taxon>Pezizomycotina</taxon>
        <taxon>Leotiomycetes</taxon>
        <taxon>Helotiales</taxon>
        <taxon>Helotiaceae</taxon>
        <taxon>Glarea</taxon>
    </lineage>
</organism>
<feature type="compositionally biased region" description="Polar residues" evidence="1">
    <location>
        <begin position="84"/>
        <end position="100"/>
    </location>
</feature>
<reference evidence="3 4" key="1">
    <citation type="journal article" date="2013" name="BMC Genomics">
        <title>Genomics-driven discovery of the pneumocandin biosynthetic gene cluster in the fungus Glarea lozoyensis.</title>
        <authorList>
            <person name="Chen L."/>
            <person name="Yue Q."/>
            <person name="Zhang X."/>
            <person name="Xiang M."/>
            <person name="Wang C."/>
            <person name="Li S."/>
            <person name="Che Y."/>
            <person name="Ortiz-Lopez F.J."/>
            <person name="Bills G.F."/>
            <person name="Liu X."/>
            <person name="An Z."/>
        </authorList>
    </citation>
    <scope>NUCLEOTIDE SEQUENCE [LARGE SCALE GENOMIC DNA]</scope>
    <source>
        <strain evidence="4">ATCC 20868 / MF5171</strain>
    </source>
</reference>
<accession>S3DAL1</accession>